<protein>
    <submittedName>
        <fullName evidence="3">Uncharacterized protein</fullName>
    </submittedName>
</protein>
<dbReference type="OrthoDB" id="44077at2759"/>
<dbReference type="PANTHER" id="PTHR48051:SF13">
    <property type="entry name" value="LEUCINE-RICH REPEAT-CONTAINING PROTEIN 30"/>
    <property type="match status" value="1"/>
</dbReference>
<dbReference type="InterPro" id="IPR032675">
    <property type="entry name" value="LRR_dom_sf"/>
</dbReference>
<evidence type="ECO:0000313" key="4">
    <source>
        <dbReference type="Proteomes" id="UP000789595"/>
    </source>
</evidence>
<evidence type="ECO:0000313" key="3">
    <source>
        <dbReference type="EMBL" id="CAH0371524.1"/>
    </source>
</evidence>
<keyword evidence="4" id="KW-1185">Reference proteome</keyword>
<dbReference type="Gene3D" id="3.80.10.10">
    <property type="entry name" value="Ribonuclease Inhibitor"/>
    <property type="match status" value="1"/>
</dbReference>
<comment type="caution">
    <text evidence="3">The sequence shown here is derived from an EMBL/GenBank/DDBJ whole genome shotgun (WGS) entry which is preliminary data.</text>
</comment>
<evidence type="ECO:0000256" key="2">
    <source>
        <dbReference type="ARBA" id="ARBA00022737"/>
    </source>
</evidence>
<dbReference type="Proteomes" id="UP000789595">
    <property type="component" value="Unassembled WGS sequence"/>
</dbReference>
<evidence type="ECO:0000256" key="1">
    <source>
        <dbReference type="ARBA" id="ARBA00022614"/>
    </source>
</evidence>
<dbReference type="InterPro" id="IPR050216">
    <property type="entry name" value="LRR_domain-containing"/>
</dbReference>
<gene>
    <name evidence="3" type="ORF">PECAL_3P14730</name>
</gene>
<proteinExistence type="predicted"/>
<keyword evidence="1" id="KW-0433">Leucine-rich repeat</keyword>
<dbReference type="AlphaFoldDB" id="A0A8J2SRS9"/>
<dbReference type="SUPFAM" id="SSF52075">
    <property type="entry name" value="Outer arm dynein light chain 1"/>
    <property type="match status" value="1"/>
</dbReference>
<sequence length="261" mass="29638">MEEFDELMPTPDEDGRLELSHRAWQHVDEVVWTMGLEITALSLAYNRLAHIAPELGDLKLLRELDCSCNKLQALPAKIGALRQLRKLKCNGNSLEHLPDEIGQCRQLEEIICSENKLVALPRALGTCKKLRILLAQNNSLAMCPPTLADVSASLEHINLAGNPRLDMIPKKIRGDTELILWVLRLHRDNEVESQYVLSCIDTLEGISRGATERHRELRLELKKVDEDRLELLRNLPTGIDKVLVIYEYLLKKAKTKKCVIS</sequence>
<organism evidence="3 4">
    <name type="scientific">Pelagomonas calceolata</name>
    <dbReference type="NCBI Taxonomy" id="35677"/>
    <lineage>
        <taxon>Eukaryota</taxon>
        <taxon>Sar</taxon>
        <taxon>Stramenopiles</taxon>
        <taxon>Ochrophyta</taxon>
        <taxon>Pelagophyceae</taxon>
        <taxon>Pelagomonadales</taxon>
        <taxon>Pelagomonadaceae</taxon>
        <taxon>Pelagomonas</taxon>
    </lineage>
</organism>
<keyword evidence="2" id="KW-0677">Repeat</keyword>
<dbReference type="GO" id="GO:0005737">
    <property type="term" value="C:cytoplasm"/>
    <property type="evidence" value="ECO:0007669"/>
    <property type="project" value="TreeGrafter"/>
</dbReference>
<name>A0A8J2SRS9_9STRA</name>
<dbReference type="PANTHER" id="PTHR48051">
    <property type="match status" value="1"/>
</dbReference>
<accession>A0A8J2SRS9</accession>
<reference evidence="3" key="1">
    <citation type="submission" date="2021-11" db="EMBL/GenBank/DDBJ databases">
        <authorList>
            <consortium name="Genoscope - CEA"/>
            <person name="William W."/>
        </authorList>
    </citation>
    <scope>NUCLEOTIDE SEQUENCE</scope>
</reference>
<dbReference type="EMBL" id="CAKKNE010000003">
    <property type="protein sequence ID" value="CAH0371524.1"/>
    <property type="molecule type" value="Genomic_DNA"/>
</dbReference>